<gene>
    <name evidence="6" type="ORF">DWB85_18330</name>
</gene>
<dbReference type="AlphaFoldDB" id="A0A3L7DU53"/>
<evidence type="ECO:0000256" key="2">
    <source>
        <dbReference type="ARBA" id="ARBA00010961"/>
    </source>
</evidence>
<comment type="similarity">
    <text evidence="2">Belongs to the transposase mutator family.</text>
</comment>
<keyword evidence="5" id="KW-0233">DNA recombination</keyword>
<evidence type="ECO:0000256" key="3">
    <source>
        <dbReference type="ARBA" id="ARBA00022578"/>
    </source>
</evidence>
<evidence type="ECO:0000313" key="6">
    <source>
        <dbReference type="EMBL" id="RLQ20305.1"/>
    </source>
</evidence>
<dbReference type="Pfam" id="PF00872">
    <property type="entry name" value="Transposase_mut"/>
    <property type="match status" value="1"/>
</dbReference>
<protein>
    <submittedName>
        <fullName evidence="6">Uncharacterized protein</fullName>
    </submittedName>
</protein>
<name>A0A3L7DU53_9GAMM</name>
<evidence type="ECO:0000256" key="5">
    <source>
        <dbReference type="ARBA" id="ARBA00023172"/>
    </source>
</evidence>
<dbReference type="EMBL" id="QRAN01000032">
    <property type="protein sequence ID" value="RLQ20305.1"/>
    <property type="molecule type" value="Genomic_DNA"/>
</dbReference>
<dbReference type="InterPro" id="IPR001207">
    <property type="entry name" value="Transposase_mutator"/>
</dbReference>
<organism evidence="6 7">
    <name type="scientific">Seongchinamella sediminis</name>
    <dbReference type="NCBI Taxonomy" id="2283635"/>
    <lineage>
        <taxon>Bacteria</taxon>
        <taxon>Pseudomonadati</taxon>
        <taxon>Pseudomonadota</taxon>
        <taxon>Gammaproteobacteria</taxon>
        <taxon>Cellvibrionales</taxon>
        <taxon>Halieaceae</taxon>
        <taxon>Seongchinamella</taxon>
    </lineage>
</organism>
<reference evidence="6 7" key="1">
    <citation type="submission" date="2018-07" db="EMBL/GenBank/DDBJ databases">
        <title>Halioglobus sp. genome submission.</title>
        <authorList>
            <person name="Ye M.-Q."/>
            <person name="Du Z.-J."/>
        </authorList>
    </citation>
    <scope>NUCLEOTIDE SEQUENCE [LARGE SCALE GENOMIC DNA]</scope>
    <source>
        <strain evidence="6 7">U0301</strain>
    </source>
</reference>
<proteinExistence type="inferred from homology"/>
<accession>A0A3L7DU53</accession>
<evidence type="ECO:0000256" key="4">
    <source>
        <dbReference type="ARBA" id="ARBA00023125"/>
    </source>
</evidence>
<keyword evidence="4" id="KW-0238">DNA-binding</keyword>
<dbReference type="GO" id="GO:0006313">
    <property type="term" value="P:DNA transposition"/>
    <property type="evidence" value="ECO:0007669"/>
    <property type="project" value="InterPro"/>
</dbReference>
<keyword evidence="7" id="KW-1185">Reference proteome</keyword>
<comment type="caution">
    <text evidence="6">The sequence shown here is derived from an EMBL/GenBank/DDBJ whole genome shotgun (WGS) entry which is preliminary data.</text>
</comment>
<dbReference type="GO" id="GO:0003677">
    <property type="term" value="F:DNA binding"/>
    <property type="evidence" value="ECO:0007669"/>
    <property type="project" value="UniProtKB-KW"/>
</dbReference>
<sequence length="78" mass="9320">MNEEFRQRTRVARLYPDEASCLRLVSAVLMEIAERIIEEFLRSLNNRLEYTGNWRGLFLKGLFFCRRTCRDASETQTQ</sequence>
<evidence type="ECO:0000256" key="1">
    <source>
        <dbReference type="ARBA" id="ARBA00002190"/>
    </source>
</evidence>
<dbReference type="GO" id="GO:0004803">
    <property type="term" value="F:transposase activity"/>
    <property type="evidence" value="ECO:0007669"/>
    <property type="project" value="InterPro"/>
</dbReference>
<dbReference type="Proteomes" id="UP000265509">
    <property type="component" value="Unassembled WGS sequence"/>
</dbReference>
<keyword evidence="3" id="KW-0815">Transposition</keyword>
<comment type="function">
    <text evidence="1">Required for the transposition of the insertion element.</text>
</comment>
<evidence type="ECO:0000313" key="7">
    <source>
        <dbReference type="Proteomes" id="UP000265509"/>
    </source>
</evidence>